<dbReference type="Proteomes" id="UP000229498">
    <property type="component" value="Unassembled WGS sequence"/>
</dbReference>
<dbReference type="RefSeq" id="WP_109795375.1">
    <property type="nucleotide sequence ID" value="NZ_PHIG01000029.1"/>
</dbReference>
<proteinExistence type="inferred from homology"/>
<evidence type="ECO:0000256" key="2">
    <source>
        <dbReference type="ARBA" id="ARBA00023002"/>
    </source>
</evidence>
<dbReference type="AlphaFoldDB" id="A0A2M9G374"/>
<evidence type="ECO:0000313" key="6">
    <source>
        <dbReference type="EMBL" id="PJK30177.1"/>
    </source>
</evidence>
<gene>
    <name evidence="6" type="ORF">CVT23_07185</name>
</gene>
<evidence type="ECO:0000256" key="1">
    <source>
        <dbReference type="ARBA" id="ARBA00006484"/>
    </source>
</evidence>
<sequence>MADRLKNKVAIVTGATSGMGLRTAQLYAAEGATVVLSGRRADLGEQAAAQIGHGASFVRCDVTDEADVRALIEGTAERHGRLDVLFSNAGGPAALGRVQDIDLADLDAAYNVLLRSVFACTKYAAPIMRAQQAGSIINNGSVAGYRAGFSSSMVYSLFKGAVVHFTKLAALELGEDFVRVNSISPGPIATDIFAKFAGMDDAASEGTAEKVKDRLAKATPIPRAGLVDDVAWAAVYLASDESGYINAQDILVDGGMIWGRRFSESDAGRQAMHEFLRG</sequence>
<dbReference type="Pfam" id="PF13561">
    <property type="entry name" value="adh_short_C2"/>
    <property type="match status" value="1"/>
</dbReference>
<dbReference type="GO" id="GO:0008202">
    <property type="term" value="P:steroid metabolic process"/>
    <property type="evidence" value="ECO:0007669"/>
    <property type="project" value="UniProtKB-KW"/>
</dbReference>
<dbReference type="PRINTS" id="PR00081">
    <property type="entry name" value="GDHRDH"/>
</dbReference>
<dbReference type="GO" id="GO:0016491">
    <property type="term" value="F:oxidoreductase activity"/>
    <property type="evidence" value="ECO:0007669"/>
    <property type="project" value="UniProtKB-KW"/>
</dbReference>
<dbReference type="PANTHER" id="PTHR43180">
    <property type="entry name" value="3-OXOACYL-(ACYL-CARRIER-PROTEIN) REDUCTASE (AFU_ORTHOLOGUE AFUA_6G11210)"/>
    <property type="match status" value="1"/>
</dbReference>
<keyword evidence="5" id="KW-0753">Steroid metabolism</keyword>
<comment type="caution">
    <text evidence="6">The sequence shown here is derived from an EMBL/GenBank/DDBJ whole genome shotgun (WGS) entry which is preliminary data.</text>
</comment>
<dbReference type="PRINTS" id="PR00080">
    <property type="entry name" value="SDRFAMILY"/>
</dbReference>
<dbReference type="InterPro" id="IPR036291">
    <property type="entry name" value="NAD(P)-bd_dom_sf"/>
</dbReference>
<keyword evidence="7" id="KW-1185">Reference proteome</keyword>
<dbReference type="InterPro" id="IPR002347">
    <property type="entry name" value="SDR_fam"/>
</dbReference>
<evidence type="ECO:0000256" key="3">
    <source>
        <dbReference type="ARBA" id="ARBA00023027"/>
    </source>
</evidence>
<dbReference type="EMBL" id="PHIG01000029">
    <property type="protein sequence ID" value="PJK30177.1"/>
    <property type="molecule type" value="Genomic_DNA"/>
</dbReference>
<comment type="similarity">
    <text evidence="1">Belongs to the short-chain dehydrogenases/reductases (SDR) family.</text>
</comment>
<dbReference type="SUPFAM" id="SSF51735">
    <property type="entry name" value="NAD(P)-binding Rossmann-fold domains"/>
    <property type="match status" value="1"/>
</dbReference>
<keyword evidence="2" id="KW-0560">Oxidoreductase</keyword>
<dbReference type="PANTHER" id="PTHR43180:SF28">
    <property type="entry name" value="NAD(P)-BINDING ROSSMANN-FOLD SUPERFAMILY PROTEIN"/>
    <property type="match status" value="1"/>
</dbReference>
<dbReference type="OrthoDB" id="9812986at2"/>
<evidence type="ECO:0000256" key="5">
    <source>
        <dbReference type="ARBA" id="ARBA00023221"/>
    </source>
</evidence>
<name>A0A2M9G374_9PROT</name>
<accession>A0A2M9G374</accession>
<dbReference type="CDD" id="cd05233">
    <property type="entry name" value="SDR_c"/>
    <property type="match status" value="1"/>
</dbReference>
<evidence type="ECO:0000313" key="7">
    <source>
        <dbReference type="Proteomes" id="UP000229498"/>
    </source>
</evidence>
<protein>
    <submittedName>
        <fullName evidence="6">2,5-dichloro-2,5-cyclohexadiene-1,4-diol dehydrogenase</fullName>
    </submittedName>
</protein>
<keyword evidence="4" id="KW-0443">Lipid metabolism</keyword>
<organism evidence="6 7">
    <name type="scientific">Minwuia thermotolerans</name>
    <dbReference type="NCBI Taxonomy" id="2056226"/>
    <lineage>
        <taxon>Bacteria</taxon>
        <taxon>Pseudomonadati</taxon>
        <taxon>Pseudomonadota</taxon>
        <taxon>Alphaproteobacteria</taxon>
        <taxon>Minwuiales</taxon>
        <taxon>Minwuiaceae</taxon>
        <taxon>Minwuia</taxon>
    </lineage>
</organism>
<dbReference type="Gene3D" id="3.40.50.720">
    <property type="entry name" value="NAD(P)-binding Rossmann-like Domain"/>
    <property type="match status" value="1"/>
</dbReference>
<dbReference type="FunFam" id="3.40.50.720:FF:000084">
    <property type="entry name" value="Short-chain dehydrogenase reductase"/>
    <property type="match status" value="1"/>
</dbReference>
<evidence type="ECO:0000256" key="4">
    <source>
        <dbReference type="ARBA" id="ARBA00023098"/>
    </source>
</evidence>
<keyword evidence="3" id="KW-0520">NAD</keyword>
<reference evidence="6 7" key="1">
    <citation type="submission" date="2017-11" db="EMBL/GenBank/DDBJ databases">
        <title>Draft genome sequence of Rhizobiales bacterium SY3-13.</title>
        <authorList>
            <person name="Sun C."/>
        </authorList>
    </citation>
    <scope>NUCLEOTIDE SEQUENCE [LARGE SCALE GENOMIC DNA]</scope>
    <source>
        <strain evidence="6 7">SY3-13</strain>
    </source>
</reference>